<dbReference type="SUPFAM" id="SSF52540">
    <property type="entry name" value="P-loop containing nucleoside triphosphate hydrolases"/>
    <property type="match status" value="1"/>
</dbReference>
<proteinExistence type="predicted"/>
<dbReference type="Proteomes" id="UP000579153">
    <property type="component" value="Unassembled WGS sequence"/>
</dbReference>
<dbReference type="PANTHER" id="PTHR47691:SF3">
    <property type="entry name" value="HTH-TYPE TRANSCRIPTIONAL REGULATOR RV0890C-RELATED"/>
    <property type="match status" value="1"/>
</dbReference>
<evidence type="ECO:0000313" key="3">
    <source>
        <dbReference type="Proteomes" id="UP000579153"/>
    </source>
</evidence>
<dbReference type="GO" id="GO:0042802">
    <property type="term" value="F:identical protein binding"/>
    <property type="evidence" value="ECO:0007669"/>
    <property type="project" value="InterPro"/>
</dbReference>
<evidence type="ECO:0000259" key="1">
    <source>
        <dbReference type="Pfam" id="PF00931"/>
    </source>
</evidence>
<dbReference type="Pfam" id="PF00931">
    <property type="entry name" value="NB-ARC"/>
    <property type="match status" value="1"/>
</dbReference>
<accession>A0A7W9G0W9</accession>
<dbReference type="InterPro" id="IPR011717">
    <property type="entry name" value="TPR-4"/>
</dbReference>
<dbReference type="SMART" id="SM00028">
    <property type="entry name" value="TPR"/>
    <property type="match status" value="7"/>
</dbReference>
<organism evidence="2 3">
    <name type="scientific">Nonomuraea jabiensis</name>
    <dbReference type="NCBI Taxonomy" id="882448"/>
    <lineage>
        <taxon>Bacteria</taxon>
        <taxon>Bacillati</taxon>
        <taxon>Actinomycetota</taxon>
        <taxon>Actinomycetes</taxon>
        <taxon>Streptosporangiales</taxon>
        <taxon>Streptosporangiaceae</taxon>
        <taxon>Nonomuraea</taxon>
    </lineage>
</organism>
<dbReference type="InterPro" id="IPR019734">
    <property type="entry name" value="TPR_rpt"/>
</dbReference>
<dbReference type="SUPFAM" id="SSF48452">
    <property type="entry name" value="TPR-like"/>
    <property type="match status" value="2"/>
</dbReference>
<sequence>MRRKGDEVQASGNAATAVGRDVNAPILTNPVFLMAGIREDDVSAPCPIILPPRIVDFTGRDTEIDIIEALVDDERGTTGTLVISGKPGVGKTALAVHVAYRLLDRFPDGSMYFDLRGVDKEPASTEDIMARIMRALGVSEDGIPTDAAQRLDVYRSLIGRSSLLIILDNAASESQVRPLIPSGNTTLTLVTSRNQLAGLESVLRVDLDDFPLKCSLDLLEKISGRGHGDMSKKSAGDVARYCGYLPLALRIAGNRLYSSSNMRMEDLAKELRDESRRLDSLEIGDLAVRAAFRISYRRLGKSTKRVFKYLSAIPGEDFGVAICSALTGYHEKEAKRSLTRLAEANLIERSEIYGRYRLHDLIKIYSREELLKESSANVATSLTRMFEWVEHSLIRATTTLSGQIQVELPSASGADFDSVDDASEWLRQELSTAVTAMRSLVSDRKHESALLLATTLNMACELTGRWHEWDEVIALGKRLSCDSGDPLSRIIFLAAKANLCRYRREYAEALTSATEAYEVAKALNVKPIIAQVANQLGSLYNETGRQSEGVPLLEKSLSIFRELGLTHYIGEVLYNLGNAHRIAGDPETAIAYYMEDLKICRESGDVWGVGETLNTLAVAYHYTGSLLEAEECQREALEIFQRLGNDDKESMVLIDLGNTLRGQGRHQEALSLCLRAIEITRAINDTSGLGIALSNAADALLHLGRYEEARTMSDDAIATLEPIGDDPRLARSLVGQVPILFNAGHVEFALQRVERAVSILAKFGEIRDIADAYRTVAHECGQIGNHAYALEYVEKALDQGVTSPRFLATCYLIGTVAAVGVEDPNIARRFLAGWRVLASAHPFLEEEMAVSFSQFIDKEHNGDEGA</sequence>
<dbReference type="InterPro" id="IPR027417">
    <property type="entry name" value="P-loop_NTPase"/>
</dbReference>
<keyword evidence="3" id="KW-1185">Reference proteome</keyword>
<dbReference type="InterPro" id="IPR011990">
    <property type="entry name" value="TPR-like_helical_dom_sf"/>
</dbReference>
<dbReference type="Gene3D" id="3.40.50.300">
    <property type="entry name" value="P-loop containing nucleotide triphosphate hydrolases"/>
    <property type="match status" value="1"/>
</dbReference>
<protein>
    <submittedName>
        <fullName evidence="2">Tetratricopeptide (TPR) repeat protein</fullName>
    </submittedName>
</protein>
<comment type="caution">
    <text evidence="2">The sequence shown here is derived from an EMBL/GenBank/DDBJ whole genome shotgun (WGS) entry which is preliminary data.</text>
</comment>
<dbReference type="Pfam" id="PF13424">
    <property type="entry name" value="TPR_12"/>
    <property type="match status" value="2"/>
</dbReference>
<name>A0A7W9G0W9_9ACTN</name>
<evidence type="ECO:0000313" key="2">
    <source>
        <dbReference type="EMBL" id="MBB5775059.1"/>
    </source>
</evidence>
<dbReference type="EMBL" id="JACHMB010000001">
    <property type="protein sequence ID" value="MBB5775059.1"/>
    <property type="molecule type" value="Genomic_DNA"/>
</dbReference>
<dbReference type="PRINTS" id="PR00364">
    <property type="entry name" value="DISEASERSIST"/>
</dbReference>
<feature type="domain" description="NB-ARC" evidence="1">
    <location>
        <begin position="66"/>
        <end position="194"/>
    </location>
</feature>
<dbReference type="Pfam" id="PF07721">
    <property type="entry name" value="TPR_4"/>
    <property type="match status" value="1"/>
</dbReference>
<dbReference type="GO" id="GO:0043531">
    <property type="term" value="F:ADP binding"/>
    <property type="evidence" value="ECO:0007669"/>
    <property type="project" value="InterPro"/>
</dbReference>
<dbReference type="RefSeq" id="WP_185068806.1">
    <property type="nucleotide sequence ID" value="NZ_JACHMB010000001.1"/>
</dbReference>
<reference evidence="2 3" key="1">
    <citation type="submission" date="2020-08" db="EMBL/GenBank/DDBJ databases">
        <title>Sequencing the genomes of 1000 actinobacteria strains.</title>
        <authorList>
            <person name="Klenk H.-P."/>
        </authorList>
    </citation>
    <scope>NUCLEOTIDE SEQUENCE [LARGE SCALE GENOMIC DNA]</scope>
    <source>
        <strain evidence="2 3">DSM 45507</strain>
    </source>
</reference>
<dbReference type="Gene3D" id="1.25.40.10">
    <property type="entry name" value="Tetratricopeptide repeat domain"/>
    <property type="match status" value="2"/>
</dbReference>
<dbReference type="InterPro" id="IPR002182">
    <property type="entry name" value="NB-ARC"/>
</dbReference>
<dbReference type="PANTHER" id="PTHR47691">
    <property type="entry name" value="REGULATOR-RELATED"/>
    <property type="match status" value="1"/>
</dbReference>
<dbReference type="InterPro" id="IPR036388">
    <property type="entry name" value="WH-like_DNA-bd_sf"/>
</dbReference>
<gene>
    <name evidence="2" type="ORF">HD596_001815</name>
</gene>
<dbReference type="Gene3D" id="1.10.10.10">
    <property type="entry name" value="Winged helix-like DNA-binding domain superfamily/Winged helix DNA-binding domain"/>
    <property type="match status" value="1"/>
</dbReference>
<dbReference type="AlphaFoldDB" id="A0A7W9G0W9"/>